<sequence>MLSLIRALGIKKQILISLGIPLIALICFLFLQLSQTFASMSQSQILEKQILISEQISKLVHEMQKERGLSAGFVASKGTKFANEIKEQRILTDKEYKTLRDMVAENNDVDSRFLSALQQGLELVEKISQTRQKADTSMNTQENVGGQVVGYYTTTIAFLLDSVLESTKIINDAQLAKSMVAYTSFLYAKERAGLERATANGIFVANVAPNNAGYNKVVSLIAEQEAFLKIFLSLASQQSLDFYHNAIKHQSFAEVDKMRNILHEKRHSGDFGIDAKVWFDTITQKINVLKDIEDFIASYINKSINAHIDTLQSSFRLLLTIYSLVLIFTIIVSIAMVRSILTRLNNVNLKLAYITQNKDLTGQVKILANDEISRMARSVNAFIRYIHDVFLEVMKLIKNNLSITQMLVETSSHLDSNTKNIAKISQDNTELGERSVNIIEQNITLSNATKESLEDVLNTMQQTQALISSINEEITKDAQKEDENMQKILSLANEAKNIQSVLVTITDIADQTNLLALNAAIEAARAGEHGRGFAVVADEVRKLAERTQHSITETGSIIQSVLQSIDEVSSDMETSAKSMNNLSKQGEVMYGNIQSLATLVQETMQKSLQSLEGAQMANENTSMIVDNGVKIAACVSQIVEINNNMQKSSHELANQSNALDEMISTFKT</sequence>
<feature type="transmembrane region" description="Helical" evidence="4">
    <location>
        <begin position="317"/>
        <end position="341"/>
    </location>
</feature>
<proteinExistence type="inferred from homology"/>
<dbReference type="GO" id="GO:0007165">
    <property type="term" value="P:signal transduction"/>
    <property type="evidence" value="ECO:0007669"/>
    <property type="project" value="UniProtKB-KW"/>
</dbReference>
<dbReference type="EMBL" id="JRPF02000003">
    <property type="protein sequence ID" value="TLD78893.1"/>
    <property type="molecule type" value="Genomic_DNA"/>
</dbReference>
<gene>
    <name evidence="7" type="ORF">BN2458_PEG2018</name>
    <name evidence="8" type="ORF">LS75_003845</name>
</gene>
<dbReference type="RefSeq" id="WP_034325381.1">
    <property type="nucleotide sequence ID" value="NZ_CAMWBC010000001.1"/>
</dbReference>
<dbReference type="InterPro" id="IPR013587">
    <property type="entry name" value="Nitrate/nitrite_sensing"/>
</dbReference>
<dbReference type="InterPro" id="IPR004089">
    <property type="entry name" value="MCPsignal_dom"/>
</dbReference>
<dbReference type="PANTHER" id="PTHR32089">
    <property type="entry name" value="METHYL-ACCEPTING CHEMOTAXIS PROTEIN MCPB"/>
    <property type="match status" value="1"/>
</dbReference>
<comment type="similarity">
    <text evidence="2">Belongs to the methyl-accepting chemotaxis (MCP) protein family.</text>
</comment>
<evidence type="ECO:0000256" key="4">
    <source>
        <dbReference type="SAM" id="Phobius"/>
    </source>
</evidence>
<dbReference type="KEGG" id="hty:BN2458_PEG2018"/>
<protein>
    <submittedName>
        <fullName evidence="8">HAMP domain-containing protein</fullName>
    </submittedName>
</protein>
<dbReference type="SUPFAM" id="SSF58104">
    <property type="entry name" value="Methyl-accepting chemotaxis protein (MCP) signaling domain"/>
    <property type="match status" value="1"/>
</dbReference>
<name>A0A099UB93_9HELI</name>
<keyword evidence="4" id="KW-1133">Transmembrane helix</keyword>
<keyword evidence="4" id="KW-0472">Membrane</keyword>
<dbReference type="Gene3D" id="1.10.287.950">
    <property type="entry name" value="Methyl-accepting chemotaxis protein"/>
    <property type="match status" value="1"/>
</dbReference>
<dbReference type="PANTHER" id="PTHR32089:SF114">
    <property type="entry name" value="METHYL-ACCEPTING CHEMOTAXIS PROTEIN MCPB"/>
    <property type="match status" value="1"/>
</dbReference>
<dbReference type="Proteomes" id="UP000064525">
    <property type="component" value="Chromosome I"/>
</dbReference>
<evidence type="ECO:0000313" key="9">
    <source>
        <dbReference type="Proteomes" id="UP000029925"/>
    </source>
</evidence>
<reference evidence="7" key="2">
    <citation type="submission" date="2015-11" db="EMBL/GenBank/DDBJ databases">
        <authorList>
            <person name="Zhang Y."/>
            <person name="Guo Z."/>
        </authorList>
    </citation>
    <scope>NUCLEOTIDE SEQUENCE</scope>
    <source>
        <strain evidence="7">1</strain>
    </source>
</reference>
<reference evidence="8 9" key="1">
    <citation type="journal article" date="2014" name="Genome Announc.">
        <title>Draft genome sequences of eight enterohepatic helicobacter species isolated from both laboratory and wild rodents.</title>
        <authorList>
            <person name="Sheh A."/>
            <person name="Shen Z."/>
            <person name="Fox J.G."/>
        </authorList>
    </citation>
    <scope>NUCLEOTIDE SEQUENCE [LARGE SCALE GENOMIC DNA]</scope>
    <source>
        <strain evidence="8 9">MIT 98-6810</strain>
    </source>
</reference>
<accession>A0A099UB93</accession>
<dbReference type="GO" id="GO:0016020">
    <property type="term" value="C:membrane"/>
    <property type="evidence" value="ECO:0007669"/>
    <property type="project" value="InterPro"/>
</dbReference>
<feature type="domain" description="Methyl-accepting transducer" evidence="5">
    <location>
        <begin position="410"/>
        <end position="653"/>
    </location>
</feature>
<dbReference type="PROSITE" id="PS50885">
    <property type="entry name" value="HAMP"/>
    <property type="match status" value="1"/>
</dbReference>
<dbReference type="PATRIC" id="fig|76936.10.peg.1966"/>
<dbReference type="AlphaFoldDB" id="A0A099UB93"/>
<evidence type="ECO:0000313" key="7">
    <source>
        <dbReference type="EMBL" id="CUU40901.1"/>
    </source>
</evidence>
<feature type="domain" description="HAMP" evidence="6">
    <location>
        <begin position="338"/>
        <end position="391"/>
    </location>
</feature>
<evidence type="ECO:0000259" key="5">
    <source>
        <dbReference type="PROSITE" id="PS50111"/>
    </source>
</evidence>
<evidence type="ECO:0000259" key="6">
    <source>
        <dbReference type="PROSITE" id="PS50885"/>
    </source>
</evidence>
<dbReference type="PROSITE" id="PS50111">
    <property type="entry name" value="CHEMOTAXIS_TRANSDUC_2"/>
    <property type="match status" value="1"/>
</dbReference>
<dbReference type="Proteomes" id="UP000029925">
    <property type="component" value="Unassembled WGS sequence"/>
</dbReference>
<dbReference type="Pfam" id="PF08376">
    <property type="entry name" value="NIT"/>
    <property type="match status" value="1"/>
</dbReference>
<reference evidence="10" key="3">
    <citation type="submission" date="2015-11" db="EMBL/GenBank/DDBJ databases">
        <authorList>
            <person name="Anvar S.Y."/>
        </authorList>
    </citation>
    <scope>NUCLEOTIDE SEQUENCE [LARGE SCALE GENOMIC DNA]</scope>
</reference>
<organism evidence="7 10">
    <name type="scientific">Helicobacter typhlonius</name>
    <dbReference type="NCBI Taxonomy" id="76936"/>
    <lineage>
        <taxon>Bacteria</taxon>
        <taxon>Pseudomonadati</taxon>
        <taxon>Campylobacterota</taxon>
        <taxon>Epsilonproteobacteria</taxon>
        <taxon>Campylobacterales</taxon>
        <taxon>Helicobacteraceae</taxon>
        <taxon>Helicobacter</taxon>
    </lineage>
</organism>
<keyword evidence="4" id="KW-0812">Transmembrane</keyword>
<dbReference type="Pfam" id="PF00015">
    <property type="entry name" value="MCPsignal"/>
    <property type="match status" value="1"/>
</dbReference>
<dbReference type="STRING" id="76936.BN2458_PEG2018"/>
<dbReference type="InterPro" id="IPR003660">
    <property type="entry name" value="HAMP_dom"/>
</dbReference>
<evidence type="ECO:0000313" key="10">
    <source>
        <dbReference type="Proteomes" id="UP000064525"/>
    </source>
</evidence>
<dbReference type="OrthoDB" id="2489132at2"/>
<dbReference type="SMART" id="SM00283">
    <property type="entry name" value="MA"/>
    <property type="match status" value="1"/>
</dbReference>
<evidence type="ECO:0000256" key="3">
    <source>
        <dbReference type="PROSITE-ProRule" id="PRU00284"/>
    </source>
</evidence>
<dbReference type="Gene3D" id="6.10.340.10">
    <property type="match status" value="1"/>
</dbReference>
<evidence type="ECO:0000313" key="8">
    <source>
        <dbReference type="EMBL" id="TLD78893.1"/>
    </source>
</evidence>
<dbReference type="EMBL" id="LN907858">
    <property type="protein sequence ID" value="CUU40901.1"/>
    <property type="molecule type" value="Genomic_DNA"/>
</dbReference>
<evidence type="ECO:0000256" key="2">
    <source>
        <dbReference type="ARBA" id="ARBA00029447"/>
    </source>
</evidence>
<dbReference type="GeneID" id="78152126"/>
<evidence type="ECO:0000256" key="1">
    <source>
        <dbReference type="ARBA" id="ARBA00023224"/>
    </source>
</evidence>
<keyword evidence="9" id="KW-1185">Reference proteome</keyword>
<keyword evidence="1 3" id="KW-0807">Transducer</keyword>